<dbReference type="EMBL" id="CP061800">
    <property type="protein sequence ID" value="QTA91470.1"/>
    <property type="molecule type" value="Genomic_DNA"/>
</dbReference>
<protein>
    <submittedName>
        <fullName evidence="1">Uncharacterized protein</fullName>
    </submittedName>
</protein>
<dbReference type="KEGG" id="dmm:dnm_075380"/>
<dbReference type="Proteomes" id="UP000663722">
    <property type="component" value="Chromosome"/>
</dbReference>
<name>A0A975GRZ2_9BACT</name>
<evidence type="ECO:0000313" key="2">
    <source>
        <dbReference type="Proteomes" id="UP000663722"/>
    </source>
</evidence>
<keyword evidence="2" id="KW-1185">Reference proteome</keyword>
<gene>
    <name evidence="1" type="ORF">dnm_075380</name>
</gene>
<accession>A0A975GRZ2</accession>
<sequence>MKRTPGNKKPGKKWHFYTPKLYLNTLNKTICKQLFLQKIRNLVIIKFIIGNKNILLFSEHRSGFRFRMAGMLLFTRGCFRCGKQ</sequence>
<dbReference type="AlphaFoldDB" id="A0A975GRZ2"/>
<proteinExistence type="predicted"/>
<evidence type="ECO:0000313" key="1">
    <source>
        <dbReference type="EMBL" id="QTA91470.1"/>
    </source>
</evidence>
<reference evidence="1" key="1">
    <citation type="journal article" date="2021" name="Microb. Physiol.">
        <title>Proteogenomic Insights into the Physiology of Marine, Sulfate-Reducing, Filamentous Desulfonema limicola and Desulfonema magnum.</title>
        <authorList>
            <person name="Schnaars V."/>
            <person name="Wohlbrand L."/>
            <person name="Scheve S."/>
            <person name="Hinrichs C."/>
            <person name="Reinhardt R."/>
            <person name="Rabus R."/>
        </authorList>
    </citation>
    <scope>NUCLEOTIDE SEQUENCE</scope>
    <source>
        <strain evidence="1">4be13</strain>
    </source>
</reference>
<organism evidence="1 2">
    <name type="scientific">Desulfonema magnum</name>
    <dbReference type="NCBI Taxonomy" id="45655"/>
    <lineage>
        <taxon>Bacteria</taxon>
        <taxon>Pseudomonadati</taxon>
        <taxon>Thermodesulfobacteriota</taxon>
        <taxon>Desulfobacteria</taxon>
        <taxon>Desulfobacterales</taxon>
        <taxon>Desulfococcaceae</taxon>
        <taxon>Desulfonema</taxon>
    </lineage>
</organism>